<dbReference type="EMBL" id="JBHUMD010000006">
    <property type="protein sequence ID" value="MFD2601398.1"/>
    <property type="molecule type" value="Genomic_DNA"/>
</dbReference>
<protein>
    <submittedName>
        <fullName evidence="3">Gliding motility-associated C-terminal domain-containing protein</fullName>
    </submittedName>
</protein>
<dbReference type="RefSeq" id="WP_379819981.1">
    <property type="nucleotide sequence ID" value="NZ_JBHUMD010000006.1"/>
</dbReference>
<dbReference type="Proteomes" id="UP001597480">
    <property type="component" value="Unassembled WGS sequence"/>
</dbReference>
<gene>
    <name evidence="3" type="ORF">ACFSR3_04965</name>
</gene>
<dbReference type="InterPro" id="IPR026341">
    <property type="entry name" value="T9SS_type_B"/>
</dbReference>
<reference evidence="4" key="1">
    <citation type="journal article" date="2019" name="Int. J. Syst. Evol. Microbiol.">
        <title>The Global Catalogue of Microorganisms (GCM) 10K type strain sequencing project: providing services to taxonomists for standard genome sequencing and annotation.</title>
        <authorList>
            <consortium name="The Broad Institute Genomics Platform"/>
            <consortium name="The Broad Institute Genome Sequencing Center for Infectious Disease"/>
            <person name="Wu L."/>
            <person name="Ma J."/>
        </authorList>
    </citation>
    <scope>NUCLEOTIDE SEQUENCE [LARGE SCALE GENOMIC DNA]</scope>
    <source>
        <strain evidence="4">KCTC 42107</strain>
    </source>
</reference>
<keyword evidence="4" id="KW-1185">Reference proteome</keyword>
<evidence type="ECO:0000256" key="1">
    <source>
        <dbReference type="SAM" id="SignalP"/>
    </source>
</evidence>
<dbReference type="Pfam" id="PF07705">
    <property type="entry name" value="CARDB"/>
    <property type="match status" value="1"/>
</dbReference>
<feature type="chain" id="PRO_5047423566" evidence="1">
    <location>
        <begin position="22"/>
        <end position="1024"/>
    </location>
</feature>
<accession>A0ABW5NRQ0</accession>
<comment type="caution">
    <text evidence="3">The sequence shown here is derived from an EMBL/GenBank/DDBJ whole genome shotgun (WGS) entry which is preliminary data.</text>
</comment>
<dbReference type="InterPro" id="IPR011635">
    <property type="entry name" value="CARDB"/>
</dbReference>
<evidence type="ECO:0000313" key="3">
    <source>
        <dbReference type="EMBL" id="MFD2601398.1"/>
    </source>
</evidence>
<proteinExistence type="predicted"/>
<feature type="domain" description="CARDB" evidence="2">
    <location>
        <begin position="521"/>
        <end position="619"/>
    </location>
</feature>
<sequence>MKIRLLLFFTFFAITSGFSQVDITLYEQFNGRYDFTFVGNTLNTAENNLTAVGDCSINTSSSAILNLQPDDIITAAYLYWAGSGSGDFDIKLNGTDFTAERIFPLTAITLDEIPRPYFGAFADVTTLVQTTGNGTYTLSELDLTQVVIDNLYCGNKTNFGGWAIIVVYENAVLPLNQLNVYDGMQYVPNSISITLPSLNVIDNNNAKIGFLAWEGDANLAISETLTINNSVLSNTLNPATNAFNSTNSVTGSSDLYNMDLDIYNIEDYIAPGDETAEIELSSGRDFVMVNAIVTKLNSELPDATVTIDDEFKDCAAQTLQVTYTVHNDNSTAPLPAGTMVAVYLNGNLITTFATQNELPINGSESGTLLLPLPTGLTGEVQIIFIVDDNGTGVGSVTEINEQNNSYIHTTTLWALEPINPADITVCETASNTNVGIFDFSGYEESLKTDPAQTVAFYHTQIGAQSQDTNDEINNSDSYLSTQNPETIYVRLDDPNGCSTIASFDLIAIDCTFPDATVVIDTIVTSCDSKELQVTYTVNNFNSSDILPVNTPIAIYANGILITTTVTASDIAIDGSLTATITITIPASIPQNFNLTFVVDDTGNGTGIVIETDETNNGFTLPFTLWVSPVLTQPQDIEGCETFNGSGIGEFDFSAYAESLKNNPTDVVTFHLSQADADNNTNAINPLNYNTVTNTEIYVRLTDANGCYDTASFTLIIIDCYFPDATVVIDDVYKQCNSRVLHIHYTVANFNGTDVLPANTPVAIYANSQLLTIVNTINTLEIGESEPGFIEVTVPLGIPLDFELKLTADDTGNGVGIVIETDETNNEFAQPENLPLSPVLIQPDDIEVCDTGFGNATFDFSGYAESLKNYPNEEVTFYLSQPNADQDFDRIYNTSDYKTEENPTRIYVRLFNGTCHTTASFLLKTKKCKPITHNYLTPNGDGLNDTFFVEGLRNVFLNFKMSIYNRWGTLIWTGNHNTADWDGIADVSKIGSEGTEVPVGTYYFVLELNDPDFPEPIVDWVYVTK</sequence>
<keyword evidence="1" id="KW-0732">Signal</keyword>
<dbReference type="NCBIfam" id="TIGR04131">
    <property type="entry name" value="Bac_Flav_CTERM"/>
    <property type="match status" value="1"/>
</dbReference>
<evidence type="ECO:0000313" key="4">
    <source>
        <dbReference type="Proteomes" id="UP001597480"/>
    </source>
</evidence>
<dbReference type="Pfam" id="PF13585">
    <property type="entry name" value="CHU_C"/>
    <property type="match status" value="1"/>
</dbReference>
<dbReference type="Gene3D" id="2.60.40.10">
    <property type="entry name" value="Immunoglobulins"/>
    <property type="match status" value="3"/>
</dbReference>
<feature type="signal peptide" evidence="1">
    <location>
        <begin position="1"/>
        <end position="21"/>
    </location>
</feature>
<name>A0ABW5NRQ0_9FLAO</name>
<organism evidence="3 4">
    <name type="scientific">Flavobacterium suzhouense</name>
    <dbReference type="NCBI Taxonomy" id="1529638"/>
    <lineage>
        <taxon>Bacteria</taxon>
        <taxon>Pseudomonadati</taxon>
        <taxon>Bacteroidota</taxon>
        <taxon>Flavobacteriia</taxon>
        <taxon>Flavobacteriales</taxon>
        <taxon>Flavobacteriaceae</taxon>
        <taxon>Flavobacterium</taxon>
    </lineage>
</organism>
<dbReference type="InterPro" id="IPR013783">
    <property type="entry name" value="Ig-like_fold"/>
</dbReference>
<evidence type="ECO:0000259" key="2">
    <source>
        <dbReference type="Pfam" id="PF07705"/>
    </source>
</evidence>